<sequence length="110" mass="12548">MVRIKLILPAPKEIPMIKHIVMFKLKDKNKENIEKVVEALKTLEGNIDVLRSTEIGVNFTESERSYDIVLITEFDNRDALNVYGPHPKHVPVVETVRSLCSVSVVVDYET</sequence>
<dbReference type="Pfam" id="PF07876">
    <property type="entry name" value="Dabb"/>
    <property type="match status" value="1"/>
</dbReference>
<dbReference type="SUPFAM" id="SSF54909">
    <property type="entry name" value="Dimeric alpha+beta barrel"/>
    <property type="match status" value="1"/>
</dbReference>
<dbReference type="AlphaFoldDB" id="A0A382J243"/>
<dbReference type="InterPro" id="IPR013097">
    <property type="entry name" value="Dabb"/>
</dbReference>
<evidence type="ECO:0000259" key="2">
    <source>
        <dbReference type="PROSITE" id="PS51502"/>
    </source>
</evidence>
<feature type="coiled-coil region" evidence="1">
    <location>
        <begin position="26"/>
        <end position="53"/>
    </location>
</feature>
<name>A0A382J243_9ZZZZ</name>
<evidence type="ECO:0000313" key="3">
    <source>
        <dbReference type="EMBL" id="SVC05689.1"/>
    </source>
</evidence>
<dbReference type="InterPro" id="IPR011008">
    <property type="entry name" value="Dimeric_a/b-barrel"/>
</dbReference>
<dbReference type="PANTHER" id="PTHR37832">
    <property type="entry name" value="BLL2683 PROTEIN"/>
    <property type="match status" value="1"/>
</dbReference>
<keyword evidence="1" id="KW-0175">Coiled coil</keyword>
<organism evidence="3">
    <name type="scientific">marine metagenome</name>
    <dbReference type="NCBI Taxonomy" id="408172"/>
    <lineage>
        <taxon>unclassified sequences</taxon>
        <taxon>metagenomes</taxon>
        <taxon>ecological metagenomes</taxon>
    </lineage>
</organism>
<evidence type="ECO:0000256" key="1">
    <source>
        <dbReference type="SAM" id="Coils"/>
    </source>
</evidence>
<protein>
    <recommendedName>
        <fullName evidence="2">Stress-response A/B barrel domain-containing protein</fullName>
    </recommendedName>
</protein>
<proteinExistence type="predicted"/>
<dbReference type="PANTHER" id="PTHR37832:SF1">
    <property type="entry name" value="STRESS-RESPONSE A_B BARREL DOMAIN-CONTAINING PROTEIN"/>
    <property type="match status" value="1"/>
</dbReference>
<dbReference type="PROSITE" id="PS51502">
    <property type="entry name" value="S_R_A_B_BARREL"/>
    <property type="match status" value="1"/>
</dbReference>
<dbReference type="SMART" id="SM00886">
    <property type="entry name" value="Dabb"/>
    <property type="match status" value="1"/>
</dbReference>
<reference evidence="3" key="1">
    <citation type="submission" date="2018-05" db="EMBL/GenBank/DDBJ databases">
        <authorList>
            <person name="Lanie J.A."/>
            <person name="Ng W.-L."/>
            <person name="Kazmierczak K.M."/>
            <person name="Andrzejewski T.M."/>
            <person name="Davidsen T.M."/>
            <person name="Wayne K.J."/>
            <person name="Tettelin H."/>
            <person name="Glass J.I."/>
            <person name="Rusch D."/>
            <person name="Podicherti R."/>
            <person name="Tsui H.-C.T."/>
            <person name="Winkler M.E."/>
        </authorList>
    </citation>
    <scope>NUCLEOTIDE SEQUENCE</scope>
</reference>
<dbReference type="Gene3D" id="3.30.70.100">
    <property type="match status" value="1"/>
</dbReference>
<feature type="domain" description="Stress-response A/B barrel" evidence="2">
    <location>
        <begin position="17"/>
        <end position="108"/>
    </location>
</feature>
<dbReference type="EMBL" id="UINC01071061">
    <property type="protein sequence ID" value="SVC05689.1"/>
    <property type="molecule type" value="Genomic_DNA"/>
</dbReference>
<gene>
    <name evidence="3" type="ORF">METZ01_LOCUS258543</name>
</gene>
<accession>A0A382J243</accession>